<dbReference type="GeneID" id="34585747"/>
<keyword evidence="4" id="KW-1185">Reference proteome</keyword>
<organism evidence="3 4">
    <name type="scientific">Fonsecaea nubica</name>
    <dbReference type="NCBI Taxonomy" id="856822"/>
    <lineage>
        <taxon>Eukaryota</taxon>
        <taxon>Fungi</taxon>
        <taxon>Dikarya</taxon>
        <taxon>Ascomycota</taxon>
        <taxon>Pezizomycotina</taxon>
        <taxon>Eurotiomycetes</taxon>
        <taxon>Chaetothyriomycetidae</taxon>
        <taxon>Chaetothyriales</taxon>
        <taxon>Herpotrichiellaceae</taxon>
        <taxon>Fonsecaea</taxon>
    </lineage>
</organism>
<comment type="caution">
    <text evidence="3">The sequence shown here is derived from an EMBL/GenBank/DDBJ whole genome shotgun (WGS) entry which is preliminary data.</text>
</comment>
<dbReference type="EMBL" id="LVCJ01000010">
    <property type="protein sequence ID" value="OAL38265.1"/>
    <property type="molecule type" value="Genomic_DNA"/>
</dbReference>
<evidence type="ECO:0000313" key="4">
    <source>
        <dbReference type="Proteomes" id="UP000185904"/>
    </source>
</evidence>
<feature type="compositionally biased region" description="Basic and acidic residues" evidence="1">
    <location>
        <begin position="87"/>
        <end position="112"/>
    </location>
</feature>
<feature type="region of interest" description="Disordered" evidence="1">
    <location>
        <begin position="82"/>
        <end position="112"/>
    </location>
</feature>
<evidence type="ECO:0000256" key="2">
    <source>
        <dbReference type="SAM" id="Phobius"/>
    </source>
</evidence>
<proteinExistence type="predicted"/>
<keyword evidence="2" id="KW-0472">Membrane</keyword>
<feature type="region of interest" description="Disordered" evidence="1">
    <location>
        <begin position="22"/>
        <end position="44"/>
    </location>
</feature>
<feature type="compositionally biased region" description="Polar residues" evidence="1">
    <location>
        <begin position="35"/>
        <end position="44"/>
    </location>
</feature>
<protein>
    <submittedName>
        <fullName evidence="3">Uncharacterized protein</fullName>
    </submittedName>
</protein>
<accession>A0A178DAX3</accession>
<evidence type="ECO:0000313" key="3">
    <source>
        <dbReference type="EMBL" id="OAL38265.1"/>
    </source>
</evidence>
<dbReference type="AlphaFoldDB" id="A0A178DAX3"/>
<name>A0A178DAX3_9EURO</name>
<keyword evidence="2" id="KW-1133">Transmembrane helix</keyword>
<keyword evidence="2" id="KW-0812">Transmembrane</keyword>
<dbReference type="Proteomes" id="UP000185904">
    <property type="component" value="Unassembled WGS sequence"/>
</dbReference>
<evidence type="ECO:0000256" key="1">
    <source>
        <dbReference type="SAM" id="MobiDB-lite"/>
    </source>
</evidence>
<sequence length="148" mass="16761">MAPRSRALQTLKPLFNPFPSKSLQTSRIAPRHSQRTYASTSTRPNVPGTYNSRVPLIAIGSVLAFVPFYYLFHSTKPAASGNAAITEARRQGDPSIEYRDPRDSPVKTLEQQKKKDVEAAKLDMVFPFVYMAWNFIVEKAIFPSLWDR</sequence>
<gene>
    <name evidence="3" type="ORF">AYO20_02324</name>
</gene>
<dbReference type="RefSeq" id="XP_022503277.1">
    <property type="nucleotide sequence ID" value="XM_022640628.1"/>
</dbReference>
<reference evidence="3 4" key="1">
    <citation type="submission" date="2016-03" db="EMBL/GenBank/DDBJ databases">
        <title>The draft genome sequence of Fonsecaea nubica causative agent of cutaneous subcutaneous infection in human host.</title>
        <authorList>
            <person name="Costa F."/>
            <person name="Sybren D.H."/>
            <person name="Raittz R.T."/>
            <person name="Weiss V.A."/>
            <person name="Leao A.C."/>
            <person name="Gomes R."/>
            <person name="De Souza E.M."/>
            <person name="Pedrosa F.O."/>
            <person name="Steffens M.B."/>
            <person name="Bombassaro A."/>
            <person name="Tadra-Sfeir M.Z."/>
            <person name="Moreno L.F."/>
            <person name="Najafzadeh M.J."/>
            <person name="Felipe M.S."/>
            <person name="Teixeira M."/>
            <person name="Sun J."/>
            <person name="Xi L."/>
            <person name="Castro M.A."/>
            <person name="Vicente V.A."/>
        </authorList>
    </citation>
    <scope>NUCLEOTIDE SEQUENCE [LARGE SCALE GENOMIC DNA]</scope>
    <source>
        <strain evidence="3 4">CBS 269.64</strain>
    </source>
</reference>
<dbReference type="OrthoDB" id="4152154at2759"/>
<feature type="transmembrane region" description="Helical" evidence="2">
    <location>
        <begin position="54"/>
        <end position="72"/>
    </location>
</feature>